<evidence type="ECO:0000256" key="2">
    <source>
        <dbReference type="SAM" id="SignalP"/>
    </source>
</evidence>
<dbReference type="EMBL" id="CP055899">
    <property type="protein sequence ID" value="QKX55449.1"/>
    <property type="molecule type" value="Genomic_DNA"/>
</dbReference>
<reference evidence="4" key="1">
    <citation type="submission" date="2020-06" db="EMBL/GenBank/DDBJ databases">
        <title>A chromosome-scale genome assembly of Talaromyces rugulosus W13939.</title>
        <authorList>
            <person name="Wang B."/>
            <person name="Guo L."/>
            <person name="Ye K."/>
            <person name="Wang L."/>
        </authorList>
    </citation>
    <scope>NUCLEOTIDE SEQUENCE [LARGE SCALE GENOMIC DNA]</scope>
    <source>
        <strain evidence="4">W13939</strain>
    </source>
</reference>
<protein>
    <submittedName>
        <fullName evidence="3">Uncharacterized protein</fullName>
    </submittedName>
</protein>
<dbReference type="OrthoDB" id="4170853at2759"/>
<name>A0A7H8QNM6_TALRU</name>
<feature type="signal peptide" evidence="2">
    <location>
        <begin position="1"/>
        <end position="17"/>
    </location>
</feature>
<feature type="chain" id="PRO_5028929084" evidence="2">
    <location>
        <begin position="18"/>
        <end position="226"/>
    </location>
</feature>
<keyword evidence="2" id="KW-0732">Signal</keyword>
<dbReference type="KEGG" id="trg:TRUGW13939_02542"/>
<evidence type="ECO:0000313" key="4">
    <source>
        <dbReference type="Proteomes" id="UP000509510"/>
    </source>
</evidence>
<evidence type="ECO:0000256" key="1">
    <source>
        <dbReference type="SAM" id="MobiDB-lite"/>
    </source>
</evidence>
<feature type="compositionally biased region" description="Gly residues" evidence="1">
    <location>
        <begin position="38"/>
        <end position="56"/>
    </location>
</feature>
<dbReference type="Proteomes" id="UP000509510">
    <property type="component" value="Chromosome II"/>
</dbReference>
<evidence type="ECO:0000313" key="3">
    <source>
        <dbReference type="EMBL" id="QKX55449.1"/>
    </source>
</evidence>
<organism evidence="3 4">
    <name type="scientific">Talaromyces rugulosus</name>
    <name type="common">Penicillium rugulosum</name>
    <dbReference type="NCBI Taxonomy" id="121627"/>
    <lineage>
        <taxon>Eukaryota</taxon>
        <taxon>Fungi</taxon>
        <taxon>Dikarya</taxon>
        <taxon>Ascomycota</taxon>
        <taxon>Pezizomycotina</taxon>
        <taxon>Eurotiomycetes</taxon>
        <taxon>Eurotiomycetidae</taxon>
        <taxon>Eurotiales</taxon>
        <taxon>Trichocomaceae</taxon>
        <taxon>Talaromyces</taxon>
        <taxon>Talaromyces sect. Islandici</taxon>
    </lineage>
</organism>
<accession>A0A7H8QNM6</accession>
<dbReference type="GeneID" id="55990050"/>
<proteinExistence type="predicted"/>
<gene>
    <name evidence="3" type="ORF">TRUGW13939_02542</name>
</gene>
<dbReference type="RefSeq" id="XP_035341628.1">
    <property type="nucleotide sequence ID" value="XM_035485735.1"/>
</dbReference>
<dbReference type="AlphaFoldDB" id="A0A7H8QNM6"/>
<feature type="region of interest" description="Disordered" evidence="1">
    <location>
        <begin position="37"/>
        <end position="61"/>
    </location>
</feature>
<sequence>MKFSHILTAFLATLAIASPIPEPESTDVAVAELDVRASGGGKGGGHSGGHGGNGGKGDPEPKIVETTAYQVAKKAMPFYESLSKDHYYYFTMEWKRGRPADAETTEELEEVRDELGFNHIGLVVGKVTETTTGKKANKVTKKDFVAMVHDMQKQNKDPGTTTYLFSKYMPKSTSSSSTKLVHGGKTTLSKANAVGKHARAYTSANPIYAAHGNNCNDFVQNLISTL</sequence>
<keyword evidence="4" id="KW-1185">Reference proteome</keyword>